<comment type="caution">
    <text evidence="2">The sequence shown here is derived from an EMBL/GenBank/DDBJ whole genome shotgun (WGS) entry which is preliminary data.</text>
</comment>
<gene>
    <name evidence="2" type="ORF">COU35_02125</name>
</gene>
<evidence type="ECO:0000313" key="3">
    <source>
        <dbReference type="Proteomes" id="UP000230154"/>
    </source>
</evidence>
<accession>A0A2H0TQX6</accession>
<dbReference type="EMBL" id="PFCB01000018">
    <property type="protein sequence ID" value="PIR74539.1"/>
    <property type="molecule type" value="Genomic_DNA"/>
</dbReference>
<evidence type="ECO:0000256" key="1">
    <source>
        <dbReference type="SAM" id="MobiDB-lite"/>
    </source>
</evidence>
<proteinExistence type="predicted"/>
<name>A0A2H0TQX6_9BACT</name>
<feature type="region of interest" description="Disordered" evidence="1">
    <location>
        <begin position="82"/>
        <end position="110"/>
    </location>
</feature>
<dbReference type="Proteomes" id="UP000230154">
    <property type="component" value="Unassembled WGS sequence"/>
</dbReference>
<sequence>MLSFIPLQDGILSLACPGFLPVQFLHPRLDLSVGGVEYVAKRDLAAGAPEAVVGPEARTAASAAGLLPTKRRLQSGDDVLSVAERPTLPKENPRRPLRRAHRQARLPKKAGHPVDAFLSRHWSSTTSCTPRSRGLFDVVALF</sequence>
<evidence type="ECO:0000313" key="2">
    <source>
        <dbReference type="EMBL" id="PIR74539.1"/>
    </source>
</evidence>
<organism evidence="2 3">
    <name type="scientific">Candidatus Magasanikbacteria bacterium CG10_big_fil_rev_8_21_14_0_10_47_10</name>
    <dbReference type="NCBI Taxonomy" id="1974652"/>
    <lineage>
        <taxon>Bacteria</taxon>
        <taxon>Candidatus Magasanikiibacteriota</taxon>
    </lineage>
</organism>
<dbReference type="AlphaFoldDB" id="A0A2H0TQX6"/>
<protein>
    <submittedName>
        <fullName evidence="2">Uncharacterized protein</fullName>
    </submittedName>
</protein>
<reference evidence="3" key="1">
    <citation type="submission" date="2017-09" db="EMBL/GenBank/DDBJ databases">
        <title>Depth-based differentiation of microbial function through sediment-hosted aquifers and enrichment of novel symbionts in the deep terrestrial subsurface.</title>
        <authorList>
            <person name="Probst A.J."/>
            <person name="Ladd B."/>
            <person name="Jarett J.K."/>
            <person name="Geller-Mcgrath D.E."/>
            <person name="Sieber C.M.K."/>
            <person name="Emerson J.B."/>
            <person name="Anantharaman K."/>
            <person name="Thomas B.C."/>
            <person name="Malmstrom R."/>
            <person name="Stieglmeier M."/>
            <person name="Klingl A."/>
            <person name="Woyke T."/>
            <person name="Ryan C.M."/>
            <person name="Banfield J.F."/>
        </authorList>
    </citation>
    <scope>NUCLEOTIDE SEQUENCE [LARGE SCALE GENOMIC DNA]</scope>
</reference>
<feature type="compositionally biased region" description="Basic residues" evidence="1">
    <location>
        <begin position="95"/>
        <end position="110"/>
    </location>
</feature>